<dbReference type="GO" id="GO:0003700">
    <property type="term" value="F:DNA-binding transcription factor activity"/>
    <property type="evidence" value="ECO:0007669"/>
    <property type="project" value="InterPro"/>
</dbReference>
<dbReference type="PROSITE" id="PS00041">
    <property type="entry name" value="HTH_ARAC_FAMILY_1"/>
    <property type="match status" value="1"/>
</dbReference>
<evidence type="ECO:0000259" key="4">
    <source>
        <dbReference type="PROSITE" id="PS01124"/>
    </source>
</evidence>
<protein>
    <submittedName>
        <fullName evidence="5">AraC family cel operon transcriptional repressor</fullName>
    </submittedName>
</protein>
<dbReference type="PANTHER" id="PTHR43280">
    <property type="entry name" value="ARAC-FAMILY TRANSCRIPTIONAL REGULATOR"/>
    <property type="match status" value="1"/>
</dbReference>
<dbReference type="SUPFAM" id="SSF46689">
    <property type="entry name" value="Homeodomain-like"/>
    <property type="match status" value="1"/>
</dbReference>
<accession>A0A7W9BLR0</accession>
<feature type="domain" description="HTH araC/xylS-type" evidence="4">
    <location>
        <begin position="197"/>
        <end position="266"/>
    </location>
</feature>
<dbReference type="Gene3D" id="2.60.120.10">
    <property type="entry name" value="Jelly Rolls"/>
    <property type="match status" value="1"/>
</dbReference>
<name>A0A7W9BLR0_9RHOB</name>
<evidence type="ECO:0000256" key="1">
    <source>
        <dbReference type="ARBA" id="ARBA00023015"/>
    </source>
</evidence>
<dbReference type="Pfam" id="PF07883">
    <property type="entry name" value="Cupin_2"/>
    <property type="match status" value="1"/>
</dbReference>
<dbReference type="InterPro" id="IPR013096">
    <property type="entry name" value="Cupin_2"/>
</dbReference>
<dbReference type="InterPro" id="IPR018062">
    <property type="entry name" value="HTH_AraC-typ_CS"/>
</dbReference>
<keyword evidence="1" id="KW-0805">Transcription regulation</keyword>
<dbReference type="InterPro" id="IPR011051">
    <property type="entry name" value="RmlC_Cupin_sf"/>
</dbReference>
<evidence type="ECO:0000313" key="6">
    <source>
        <dbReference type="Proteomes" id="UP000535415"/>
    </source>
</evidence>
<evidence type="ECO:0000256" key="3">
    <source>
        <dbReference type="ARBA" id="ARBA00023163"/>
    </source>
</evidence>
<proteinExistence type="predicted"/>
<dbReference type="InterPro" id="IPR009057">
    <property type="entry name" value="Homeodomain-like_sf"/>
</dbReference>
<dbReference type="Proteomes" id="UP000535415">
    <property type="component" value="Unassembled WGS sequence"/>
</dbReference>
<dbReference type="SUPFAM" id="SSF51182">
    <property type="entry name" value="RmlC-like cupins"/>
    <property type="match status" value="1"/>
</dbReference>
<dbReference type="InterPro" id="IPR018060">
    <property type="entry name" value="HTH_AraC"/>
</dbReference>
<dbReference type="PRINTS" id="PR00032">
    <property type="entry name" value="HTHARAC"/>
</dbReference>
<evidence type="ECO:0000313" key="5">
    <source>
        <dbReference type="EMBL" id="MBB5722642.1"/>
    </source>
</evidence>
<dbReference type="PANTHER" id="PTHR43280:SF2">
    <property type="entry name" value="HTH-TYPE TRANSCRIPTIONAL REGULATOR EXSA"/>
    <property type="match status" value="1"/>
</dbReference>
<keyword evidence="3" id="KW-0804">Transcription</keyword>
<dbReference type="EMBL" id="JACIJM010000005">
    <property type="protein sequence ID" value="MBB5722642.1"/>
    <property type="molecule type" value="Genomic_DNA"/>
</dbReference>
<evidence type="ECO:0000256" key="2">
    <source>
        <dbReference type="ARBA" id="ARBA00023125"/>
    </source>
</evidence>
<comment type="caution">
    <text evidence="5">The sequence shown here is derived from an EMBL/GenBank/DDBJ whole genome shotgun (WGS) entry which is preliminary data.</text>
</comment>
<dbReference type="PROSITE" id="PS01124">
    <property type="entry name" value="HTH_ARAC_FAMILY_2"/>
    <property type="match status" value="1"/>
</dbReference>
<dbReference type="InterPro" id="IPR020449">
    <property type="entry name" value="Tscrpt_reg_AraC-type_HTH"/>
</dbReference>
<dbReference type="AlphaFoldDB" id="A0A7W9BLR0"/>
<dbReference type="RefSeq" id="WP_183529081.1">
    <property type="nucleotide sequence ID" value="NZ_JACIJM010000005.1"/>
</dbReference>
<reference evidence="5 6" key="1">
    <citation type="submission" date="2020-08" db="EMBL/GenBank/DDBJ databases">
        <title>Genomic Encyclopedia of Type Strains, Phase IV (KMG-IV): sequencing the most valuable type-strain genomes for metagenomic binning, comparative biology and taxonomic classification.</title>
        <authorList>
            <person name="Goeker M."/>
        </authorList>
    </citation>
    <scope>NUCLEOTIDE SEQUENCE [LARGE SCALE GENOMIC DNA]</scope>
    <source>
        <strain evidence="5 6">DSM 101064</strain>
    </source>
</reference>
<organism evidence="5 6">
    <name type="scientific">Yoonia ponticola</name>
    <dbReference type="NCBI Taxonomy" id="1524255"/>
    <lineage>
        <taxon>Bacteria</taxon>
        <taxon>Pseudomonadati</taxon>
        <taxon>Pseudomonadota</taxon>
        <taxon>Alphaproteobacteria</taxon>
        <taxon>Rhodobacterales</taxon>
        <taxon>Paracoccaceae</taxon>
        <taxon>Yoonia</taxon>
    </lineage>
</organism>
<keyword evidence="6" id="KW-1185">Reference proteome</keyword>
<sequence>MTRTMRQKSILLDGQSVHLTRATVLPRRPKTLHTHDYVELFWVQNGIIRHHSEDGVNTLSEGTLVVVPKGKAHALQGKGDHAMVVMLCLATTLTNNIAKRHTPCARVVHALCIREFARDTRQMAALNQAAMRLERSSCDALAAEAFLLPLLVDLLDEPDFTDAPPWLSKAYSDAQDPVIFREGAAGFVALTGKAHPHVSRTMKQHSGQTPVQYINDLRMNYAARALTGSSDALPEIATDIGLQNMSHFHKLFRAKFGVTPAQFRADKQRNVVQPE</sequence>
<dbReference type="Gene3D" id="1.10.10.60">
    <property type="entry name" value="Homeodomain-like"/>
    <property type="match status" value="2"/>
</dbReference>
<dbReference type="SMART" id="SM00342">
    <property type="entry name" value="HTH_ARAC"/>
    <property type="match status" value="1"/>
</dbReference>
<dbReference type="Pfam" id="PF12833">
    <property type="entry name" value="HTH_18"/>
    <property type="match status" value="1"/>
</dbReference>
<keyword evidence="2" id="KW-0238">DNA-binding</keyword>
<dbReference type="InterPro" id="IPR014710">
    <property type="entry name" value="RmlC-like_jellyroll"/>
</dbReference>
<gene>
    <name evidence="5" type="ORF">FHS72_002268</name>
</gene>
<dbReference type="GO" id="GO:0043565">
    <property type="term" value="F:sequence-specific DNA binding"/>
    <property type="evidence" value="ECO:0007669"/>
    <property type="project" value="InterPro"/>
</dbReference>